<dbReference type="EMBL" id="JAPDRK010000027">
    <property type="protein sequence ID" value="KAJ9602368.1"/>
    <property type="molecule type" value="Genomic_DNA"/>
</dbReference>
<name>A0AA38WWD1_9EURO</name>
<gene>
    <name evidence="2" type="ORF">H2200_013223</name>
</gene>
<organism evidence="2 3">
    <name type="scientific">Cladophialophora chaetospira</name>
    <dbReference type="NCBI Taxonomy" id="386627"/>
    <lineage>
        <taxon>Eukaryota</taxon>
        <taxon>Fungi</taxon>
        <taxon>Dikarya</taxon>
        <taxon>Ascomycota</taxon>
        <taxon>Pezizomycotina</taxon>
        <taxon>Eurotiomycetes</taxon>
        <taxon>Chaetothyriomycetidae</taxon>
        <taxon>Chaetothyriales</taxon>
        <taxon>Herpotrichiellaceae</taxon>
        <taxon>Cladophialophora</taxon>
    </lineage>
</organism>
<feature type="compositionally biased region" description="Basic and acidic residues" evidence="1">
    <location>
        <begin position="254"/>
        <end position="264"/>
    </location>
</feature>
<accession>A0AA38WWD1</accession>
<feature type="compositionally biased region" description="Polar residues" evidence="1">
    <location>
        <begin position="184"/>
        <end position="208"/>
    </location>
</feature>
<comment type="caution">
    <text evidence="2">The sequence shown here is derived from an EMBL/GenBank/DDBJ whole genome shotgun (WGS) entry which is preliminary data.</text>
</comment>
<reference evidence="2" key="1">
    <citation type="submission" date="2022-10" db="EMBL/GenBank/DDBJ databases">
        <title>Culturing micro-colonial fungi from biological soil crusts in the Mojave desert and describing Neophaeococcomyces mojavensis, and introducing the new genera and species Taxawa tesnikishii.</title>
        <authorList>
            <person name="Kurbessoian T."/>
            <person name="Stajich J.E."/>
        </authorList>
    </citation>
    <scope>NUCLEOTIDE SEQUENCE</scope>
    <source>
        <strain evidence="2">TK_41</strain>
    </source>
</reference>
<feature type="compositionally biased region" description="Basic residues" evidence="1">
    <location>
        <begin position="139"/>
        <end position="150"/>
    </location>
</feature>
<dbReference type="Proteomes" id="UP001172673">
    <property type="component" value="Unassembled WGS sequence"/>
</dbReference>
<protein>
    <submittedName>
        <fullName evidence="2">Uncharacterized protein</fullName>
    </submittedName>
</protein>
<dbReference type="AlphaFoldDB" id="A0AA38WWD1"/>
<keyword evidence="3" id="KW-1185">Reference proteome</keyword>
<feature type="region of interest" description="Disordered" evidence="1">
    <location>
        <begin position="182"/>
        <end position="223"/>
    </location>
</feature>
<proteinExistence type="predicted"/>
<sequence length="264" mass="29534">MSLLPYWLGLRHMTYNKPKPQNLSERTDESSALKNPAVTMGRSSEQISKRREPLPAENDQALESVDEAPPNLLQEPLPCAIRRPGRLEGTRIRLREEGRQNLQHREEQRTEAVQKAKATLETRMLTSVQATNLQQQATPKKRRKKRKTTKKNQAATQEPQIIAGPLAFSGCALSLGDLDEEQQQAHQARMSQDSASQCLSTVSPSSSIAVGHPEQHIDNGGNVVSHAKDREHHLYGVDLPYDIITQTPPGSSEEEVKFRGRNQD</sequence>
<evidence type="ECO:0000313" key="2">
    <source>
        <dbReference type="EMBL" id="KAJ9602368.1"/>
    </source>
</evidence>
<evidence type="ECO:0000256" key="1">
    <source>
        <dbReference type="SAM" id="MobiDB-lite"/>
    </source>
</evidence>
<feature type="region of interest" description="Disordered" evidence="1">
    <location>
        <begin position="239"/>
        <end position="264"/>
    </location>
</feature>
<feature type="region of interest" description="Disordered" evidence="1">
    <location>
        <begin position="17"/>
        <end position="58"/>
    </location>
</feature>
<evidence type="ECO:0000313" key="3">
    <source>
        <dbReference type="Proteomes" id="UP001172673"/>
    </source>
</evidence>
<feature type="region of interest" description="Disordered" evidence="1">
    <location>
        <begin position="127"/>
        <end position="161"/>
    </location>
</feature>